<evidence type="ECO:0000313" key="8">
    <source>
        <dbReference type="Proteomes" id="UP000298545"/>
    </source>
</evidence>
<reference evidence="6 9" key="2">
    <citation type="submission" date="2021-03" db="EMBL/GenBank/DDBJ databases">
        <title>Rapid diversification of plasmids in a genus of pathogenic and nitrogen fixing bacteria.</title>
        <authorList>
            <person name="Weisberg A.J."/>
            <person name="Miller M."/>
            <person name="Ream W."/>
            <person name="Grunwald N.J."/>
            <person name="Chang J.H."/>
        </authorList>
    </citation>
    <scope>NUCLEOTIDE SEQUENCE [LARGE SCALE GENOMIC DNA]</scope>
    <source>
        <strain evidence="6 9">AF3.44</strain>
    </source>
</reference>
<dbReference type="Pfam" id="PF00563">
    <property type="entry name" value="EAL"/>
    <property type="match status" value="1"/>
</dbReference>
<dbReference type="RefSeq" id="WP_027675406.1">
    <property type="nucleotide sequence ID" value="NZ_CP039691.1"/>
</dbReference>
<dbReference type="PANTHER" id="PTHR44757">
    <property type="entry name" value="DIGUANYLATE CYCLASE DGCP"/>
    <property type="match status" value="1"/>
</dbReference>
<dbReference type="OrthoDB" id="9814202at2"/>
<feature type="domain" description="EAL" evidence="3">
    <location>
        <begin position="395"/>
        <end position="645"/>
    </location>
</feature>
<organism evidence="5 8">
    <name type="scientific">Agrobacterium larrymoorei</name>
    <dbReference type="NCBI Taxonomy" id="160699"/>
    <lineage>
        <taxon>Bacteria</taxon>
        <taxon>Pseudomonadati</taxon>
        <taxon>Pseudomonadota</taxon>
        <taxon>Alphaproteobacteria</taxon>
        <taxon>Hyphomicrobiales</taxon>
        <taxon>Rhizobiaceae</taxon>
        <taxon>Rhizobium/Agrobacterium group</taxon>
        <taxon>Agrobacterium</taxon>
    </lineage>
</organism>
<feature type="coiled-coil region" evidence="1">
    <location>
        <begin position="187"/>
        <end position="214"/>
    </location>
</feature>
<dbReference type="SUPFAM" id="SSF55073">
    <property type="entry name" value="Nucleotide cyclase"/>
    <property type="match status" value="1"/>
</dbReference>
<name>A0A4D7DL28_9HYPH</name>
<dbReference type="NCBIfam" id="TIGR00254">
    <property type="entry name" value="GGDEF"/>
    <property type="match status" value="1"/>
</dbReference>
<dbReference type="STRING" id="1367849.GCA_000518585_02653"/>
<evidence type="ECO:0000313" key="5">
    <source>
        <dbReference type="EMBL" id="QCI98263.1"/>
    </source>
</evidence>
<gene>
    <name evidence="5" type="ORF">CFBP5473_10290</name>
    <name evidence="7" type="ORF">CFBP5477_010880</name>
    <name evidence="6" type="ORF">J5285_09440</name>
</gene>
<evidence type="ECO:0000313" key="6">
    <source>
        <dbReference type="EMBL" id="QYA06285.1"/>
    </source>
</evidence>
<evidence type="ECO:0000313" key="7">
    <source>
        <dbReference type="EMBL" id="WHA40334.1"/>
    </source>
</evidence>
<evidence type="ECO:0000256" key="1">
    <source>
        <dbReference type="SAM" id="Coils"/>
    </source>
</evidence>
<dbReference type="PROSITE" id="PS50887">
    <property type="entry name" value="GGDEF"/>
    <property type="match status" value="1"/>
</dbReference>
<dbReference type="InterPro" id="IPR035919">
    <property type="entry name" value="EAL_sf"/>
</dbReference>
<dbReference type="SUPFAM" id="SSF141868">
    <property type="entry name" value="EAL domain-like"/>
    <property type="match status" value="1"/>
</dbReference>
<dbReference type="PANTHER" id="PTHR44757:SF2">
    <property type="entry name" value="BIOFILM ARCHITECTURE MAINTENANCE PROTEIN MBAA"/>
    <property type="match status" value="1"/>
</dbReference>
<dbReference type="PROSITE" id="PS50883">
    <property type="entry name" value="EAL"/>
    <property type="match status" value="1"/>
</dbReference>
<reference evidence="5 8" key="1">
    <citation type="submission" date="2019-04" db="EMBL/GenBank/DDBJ databases">
        <title>Complete genome sequence of Agrobacterium larrymoorei CFBP5473.</title>
        <authorList>
            <person name="Haryono M."/>
            <person name="Chou L."/>
            <person name="Lin Y.-C."/>
            <person name="Lai E.-M."/>
            <person name="Kuo C.-H."/>
        </authorList>
    </citation>
    <scope>NUCLEOTIDE SEQUENCE [LARGE SCALE GENOMIC DNA]</scope>
    <source>
        <strain evidence="5 8">CFBP5473</strain>
    </source>
</reference>
<dbReference type="Gene3D" id="3.30.70.270">
    <property type="match status" value="1"/>
</dbReference>
<accession>A0A4D7DL28</accession>
<proteinExistence type="predicted"/>
<dbReference type="EMBL" id="CP124733">
    <property type="protein sequence ID" value="WHA40334.1"/>
    <property type="molecule type" value="Genomic_DNA"/>
</dbReference>
<dbReference type="AlphaFoldDB" id="A0A4D7DL28"/>
<dbReference type="Proteomes" id="UP000298545">
    <property type="component" value="Chromosome circular"/>
</dbReference>
<reference evidence="7" key="3">
    <citation type="submission" date="2023-05" db="EMBL/GenBank/DDBJ databases">
        <title>Complete genome sequence of Agrobacterium larrymoorei CFBP5477.</title>
        <authorList>
            <person name="Yen H.-C."/>
            <person name="Chou L."/>
            <person name="Lin Y.-C."/>
            <person name="Lai E.-M."/>
            <person name="Kuo C.-H."/>
        </authorList>
    </citation>
    <scope>NUCLEOTIDE SEQUENCE</scope>
    <source>
        <strain evidence="7">CFBP5477</strain>
    </source>
</reference>
<keyword evidence="2" id="KW-1133">Transmembrane helix</keyword>
<evidence type="ECO:0000256" key="2">
    <source>
        <dbReference type="SAM" id="Phobius"/>
    </source>
</evidence>
<dbReference type="EMBL" id="CP072167">
    <property type="protein sequence ID" value="QYA06285.1"/>
    <property type="molecule type" value="Genomic_DNA"/>
</dbReference>
<dbReference type="Gene3D" id="3.20.20.450">
    <property type="entry name" value="EAL domain"/>
    <property type="match status" value="1"/>
</dbReference>
<dbReference type="Proteomes" id="UP000298664">
    <property type="component" value="Chromosome Circular"/>
</dbReference>
<keyword evidence="2" id="KW-0472">Membrane</keyword>
<feature type="domain" description="GGDEF" evidence="4">
    <location>
        <begin position="255"/>
        <end position="386"/>
    </location>
</feature>
<dbReference type="KEGG" id="alf:CFBP5473_10290"/>
<dbReference type="CDD" id="cd01949">
    <property type="entry name" value="GGDEF"/>
    <property type="match status" value="1"/>
</dbReference>
<dbReference type="InterPro" id="IPR043128">
    <property type="entry name" value="Rev_trsase/Diguanyl_cyclase"/>
</dbReference>
<keyword evidence="1" id="KW-0175">Coiled coil</keyword>
<keyword evidence="2" id="KW-0812">Transmembrane</keyword>
<dbReference type="InterPro" id="IPR029787">
    <property type="entry name" value="Nucleotide_cyclase"/>
</dbReference>
<dbReference type="SMART" id="SM00052">
    <property type="entry name" value="EAL"/>
    <property type="match status" value="1"/>
</dbReference>
<dbReference type="SMART" id="SM00267">
    <property type="entry name" value="GGDEF"/>
    <property type="match status" value="1"/>
</dbReference>
<evidence type="ECO:0000313" key="9">
    <source>
        <dbReference type="Proteomes" id="UP000826513"/>
    </source>
</evidence>
<evidence type="ECO:0000259" key="3">
    <source>
        <dbReference type="PROSITE" id="PS50883"/>
    </source>
</evidence>
<dbReference type="EMBL" id="CP039691">
    <property type="protein sequence ID" value="QCI98263.1"/>
    <property type="molecule type" value="Genomic_DNA"/>
</dbReference>
<feature type="transmembrane region" description="Helical" evidence="2">
    <location>
        <begin position="167"/>
        <end position="188"/>
    </location>
</feature>
<dbReference type="Proteomes" id="UP000826513">
    <property type="component" value="Chromosome 1"/>
</dbReference>
<dbReference type="InterPro" id="IPR052155">
    <property type="entry name" value="Biofilm_reg_signaling"/>
</dbReference>
<dbReference type="Pfam" id="PF00990">
    <property type="entry name" value="GGDEF"/>
    <property type="match status" value="1"/>
</dbReference>
<dbReference type="InterPro" id="IPR001633">
    <property type="entry name" value="EAL_dom"/>
</dbReference>
<dbReference type="InterPro" id="IPR000160">
    <property type="entry name" value="GGDEF_dom"/>
</dbReference>
<evidence type="ECO:0000259" key="4">
    <source>
        <dbReference type="PROSITE" id="PS50887"/>
    </source>
</evidence>
<keyword evidence="9" id="KW-1185">Reference proteome</keyword>
<protein>
    <submittedName>
        <fullName evidence="5">EAL domain-containing protein</fullName>
    </submittedName>
</protein>
<sequence>MRKALAVVVCCFILATGYIAYVIAERQNALQKFSRYNDSWAVSQAVSEYMRFQNMVAEYALGIGEIDRDELRLRLDIILGRLELLKQGSLANFVESKPESREMVKSLERVLGDIDTELDELTPEQARAILPQMSALVPPMTGLAASSLANDVDMIDVAQSEVRKLHVIYTGLAAGLILCGMALIVLLLRHNQLLDRAQNDMKRLTDELRVATLELQANNVRLEYDAYHDALTDLPNRALFRKELASRLDPVTGADTATLLLLDLDGFKDINDTLGHDVGDALLQAVAMRLLPLRKNRELICRLGGDEFAVVCENLGEEEAIKFARRLVEHIARTYHLGELEVKIGTCVGVAVSDKNSDADELLKHADLALYEAKRAGAGEIRVFKPYMQSQLAEKRSFEADLQAALQNNEMEVYYQPQISTQTRDVSGFEALLRWTHPVRGRVPPNEFIPVAERTGFIHSLGKWVMETACIEAAKWNPDIKIAVNLSPIQFHSTNLIQNVVGALDRSGLDPSRLELEITESVLLGSTDHTLEILKNLKDVGIQIAMDDFGTGYSSLGNLLGVPFDKLKIDQSFLRDITTDKDALAVVEFVIGLGRKLRMTMIAEGVETEEQFAYMLQLGCDQVQGYLISKPVPASELHAFGAFSKVSVTV</sequence>
<dbReference type="CDD" id="cd01948">
    <property type="entry name" value="EAL"/>
    <property type="match status" value="1"/>
</dbReference>